<proteinExistence type="predicted"/>
<dbReference type="EMBL" id="SMKE01000647">
    <property type="protein sequence ID" value="TDB88044.1"/>
    <property type="molecule type" value="Genomic_DNA"/>
</dbReference>
<evidence type="ECO:0000313" key="2">
    <source>
        <dbReference type="Proteomes" id="UP000295626"/>
    </source>
</evidence>
<protein>
    <submittedName>
        <fullName evidence="1">Uncharacterized protein</fullName>
    </submittedName>
</protein>
<feature type="non-terminal residue" evidence="1">
    <location>
        <position position="75"/>
    </location>
</feature>
<accession>A0ABY2DEB1</accession>
<organism evidence="1 2">
    <name type="scientific">Micromonospora fluostatini</name>
    <dbReference type="NCBI Taxonomy" id="1629071"/>
    <lineage>
        <taxon>Bacteria</taxon>
        <taxon>Bacillati</taxon>
        <taxon>Actinomycetota</taxon>
        <taxon>Actinomycetes</taxon>
        <taxon>Micromonosporales</taxon>
        <taxon>Micromonosporaceae</taxon>
        <taxon>Micromonospora</taxon>
    </lineage>
</organism>
<dbReference type="Proteomes" id="UP000295626">
    <property type="component" value="Unassembled WGS sequence"/>
</dbReference>
<sequence length="75" mass="8288">MMERPTLRWRRAAEEQAVAVSAGLLTPEKAYAGRLWPAEFVAAADATLTRFDADLRTLDPASDEQAWAAVERVVT</sequence>
<keyword evidence="2" id="KW-1185">Reference proteome</keyword>
<evidence type="ECO:0000313" key="1">
    <source>
        <dbReference type="EMBL" id="TDB88044.1"/>
    </source>
</evidence>
<gene>
    <name evidence="1" type="ORF">E1091_15440</name>
</gene>
<name>A0ABY2DEB1_9ACTN</name>
<reference evidence="1 2" key="1">
    <citation type="submission" date="2019-02" db="EMBL/GenBank/DDBJ databases">
        <title>Draft genome sequences of novel Actinobacteria.</title>
        <authorList>
            <person name="Sahin N."/>
            <person name="Ay H."/>
            <person name="Saygin H."/>
        </authorList>
    </citation>
    <scope>NUCLEOTIDE SEQUENCE [LARGE SCALE GENOMIC DNA]</scope>
    <source>
        <strain evidence="1 2">JCM 30529</strain>
    </source>
</reference>
<comment type="caution">
    <text evidence="1">The sequence shown here is derived from an EMBL/GenBank/DDBJ whole genome shotgun (WGS) entry which is preliminary data.</text>
</comment>